<feature type="non-terminal residue" evidence="4">
    <location>
        <position position="396"/>
    </location>
</feature>
<evidence type="ECO:0000256" key="2">
    <source>
        <dbReference type="ARBA" id="ARBA00022827"/>
    </source>
</evidence>
<dbReference type="InterPro" id="IPR036188">
    <property type="entry name" value="FAD/NAD-bd_sf"/>
</dbReference>
<keyword evidence="2" id="KW-0274">FAD</keyword>
<dbReference type="EMBL" id="JBHTIS010000507">
    <property type="protein sequence ID" value="MFD1046063.1"/>
    <property type="molecule type" value="Genomic_DNA"/>
</dbReference>
<evidence type="ECO:0000256" key="1">
    <source>
        <dbReference type="ARBA" id="ARBA00022630"/>
    </source>
</evidence>
<feature type="domain" description="FAD-binding" evidence="3">
    <location>
        <begin position="4"/>
        <end position="367"/>
    </location>
</feature>
<name>A0ABW3M7S0_9PSEU</name>
<dbReference type="Proteomes" id="UP001597045">
    <property type="component" value="Unassembled WGS sequence"/>
</dbReference>
<evidence type="ECO:0000313" key="4">
    <source>
        <dbReference type="EMBL" id="MFD1046063.1"/>
    </source>
</evidence>
<dbReference type="PANTHER" id="PTHR43004">
    <property type="entry name" value="TRK SYSTEM POTASSIUM UPTAKE PROTEIN"/>
    <property type="match status" value="1"/>
</dbReference>
<dbReference type="Gene3D" id="3.50.50.60">
    <property type="entry name" value="FAD/NAD(P)-binding domain"/>
    <property type="match status" value="1"/>
</dbReference>
<proteinExistence type="predicted"/>
<keyword evidence="1" id="KW-0285">Flavoprotein</keyword>
<gene>
    <name evidence="4" type="ORF">ACFQ1S_11045</name>
</gene>
<dbReference type="Gene3D" id="3.30.9.10">
    <property type="entry name" value="D-Amino Acid Oxidase, subunit A, domain 2"/>
    <property type="match status" value="1"/>
</dbReference>
<accession>A0ABW3M7S0</accession>
<evidence type="ECO:0000313" key="5">
    <source>
        <dbReference type="Proteomes" id="UP001597045"/>
    </source>
</evidence>
<comment type="caution">
    <text evidence="4">The sequence shown here is derived from an EMBL/GenBank/DDBJ whole genome shotgun (WGS) entry which is preliminary data.</text>
</comment>
<dbReference type="InterPro" id="IPR050641">
    <property type="entry name" value="RIFMO-like"/>
</dbReference>
<dbReference type="PANTHER" id="PTHR43004:SF8">
    <property type="entry name" value="FAD-BINDING DOMAIN-CONTAINING PROTEIN-RELATED"/>
    <property type="match status" value="1"/>
</dbReference>
<reference evidence="5" key="1">
    <citation type="journal article" date="2019" name="Int. J. Syst. Evol. Microbiol.">
        <title>The Global Catalogue of Microorganisms (GCM) 10K type strain sequencing project: providing services to taxonomists for standard genome sequencing and annotation.</title>
        <authorList>
            <consortium name="The Broad Institute Genomics Platform"/>
            <consortium name="The Broad Institute Genome Sequencing Center for Infectious Disease"/>
            <person name="Wu L."/>
            <person name="Ma J."/>
        </authorList>
    </citation>
    <scope>NUCLEOTIDE SEQUENCE [LARGE SCALE GENOMIC DNA]</scope>
    <source>
        <strain evidence="5">JCM 31486</strain>
    </source>
</reference>
<dbReference type="SUPFAM" id="SSF51905">
    <property type="entry name" value="FAD/NAD(P)-binding domain"/>
    <property type="match status" value="1"/>
</dbReference>
<sequence>MSYDTDVLVVGTGPAGGAAALLLATYGINTLVVNKYGWLANTPRSHITNQRTMEVLRDLGVEAEALAAGTPQELMGDTVLCTSLAGAEIGRITSWGTGDRSATEYRSSSPSPLVDLPQTYLEPILVTNAAARGAKVRMDTEFLSYTQDSSGVTVLLRDRVRGDEYTVRARYLIGADGGRSLVAEQAGLPIAGQTGKAGSMNITFTADLSRYVAHRPSVLYWVMRPGAHMGGIGMGLVRMVRPWNEWLLVWGYDITQPPPALTDDEAVAIVRDLIGDPALDVTITSTSLWTVNHNYATSYSSGRVFCAGDAVHRHPPSNGLGSNTSVQDSYNLAWKLAMVIRGQAGPSLLDTYTAERAPIGKQVVDRANLSRDQFGPIFEALGINGDTAAAGIDRGL</sequence>
<protein>
    <submittedName>
        <fullName evidence="4">FAD-dependent oxidoreductase</fullName>
    </submittedName>
</protein>
<organism evidence="4 5">
    <name type="scientific">Kibdelosporangium lantanae</name>
    <dbReference type="NCBI Taxonomy" id="1497396"/>
    <lineage>
        <taxon>Bacteria</taxon>
        <taxon>Bacillati</taxon>
        <taxon>Actinomycetota</taxon>
        <taxon>Actinomycetes</taxon>
        <taxon>Pseudonocardiales</taxon>
        <taxon>Pseudonocardiaceae</taxon>
        <taxon>Kibdelosporangium</taxon>
    </lineage>
</organism>
<dbReference type="InterPro" id="IPR002938">
    <property type="entry name" value="FAD-bd"/>
</dbReference>
<keyword evidence="5" id="KW-1185">Reference proteome</keyword>
<dbReference type="Pfam" id="PF01494">
    <property type="entry name" value="FAD_binding_3"/>
    <property type="match status" value="1"/>
</dbReference>
<evidence type="ECO:0000259" key="3">
    <source>
        <dbReference type="Pfam" id="PF01494"/>
    </source>
</evidence>
<dbReference type="PRINTS" id="PR00420">
    <property type="entry name" value="RNGMNOXGNASE"/>
</dbReference>